<proteinExistence type="predicted"/>
<evidence type="ECO:0000313" key="2">
    <source>
        <dbReference type="Proteomes" id="UP000887013"/>
    </source>
</evidence>
<dbReference type="EMBL" id="BMAW01049891">
    <property type="protein sequence ID" value="GFS73070.1"/>
    <property type="molecule type" value="Genomic_DNA"/>
</dbReference>
<dbReference type="Proteomes" id="UP000887013">
    <property type="component" value="Unassembled WGS sequence"/>
</dbReference>
<evidence type="ECO:0000313" key="1">
    <source>
        <dbReference type="EMBL" id="GFS73070.1"/>
    </source>
</evidence>
<comment type="caution">
    <text evidence="1">The sequence shown here is derived from an EMBL/GenBank/DDBJ whole genome shotgun (WGS) entry which is preliminary data.</text>
</comment>
<name>A0A8X6MQZ1_NEPPI</name>
<sequence>MILPLADNKAHFHMQRVKNLNKNEFQIKQNYNLNVKNSIEESGYFLNVQPHCTAAATINYLVRMDSNLNQNSAILTIEFRFYDDRPKKSDRIKYIAHYNENESFFFTISVVVLRR</sequence>
<keyword evidence="2" id="KW-1185">Reference proteome</keyword>
<reference evidence="1" key="1">
    <citation type="submission" date="2020-08" db="EMBL/GenBank/DDBJ databases">
        <title>Multicomponent nature underlies the extraordinary mechanical properties of spider dragline silk.</title>
        <authorList>
            <person name="Kono N."/>
            <person name="Nakamura H."/>
            <person name="Mori M."/>
            <person name="Yoshida Y."/>
            <person name="Ohtoshi R."/>
            <person name="Malay A.D."/>
            <person name="Moran D.A.P."/>
            <person name="Tomita M."/>
            <person name="Numata K."/>
            <person name="Arakawa K."/>
        </authorList>
    </citation>
    <scope>NUCLEOTIDE SEQUENCE</scope>
</reference>
<protein>
    <submittedName>
        <fullName evidence="1">Uncharacterized protein</fullName>
    </submittedName>
</protein>
<organism evidence="1 2">
    <name type="scientific">Nephila pilipes</name>
    <name type="common">Giant wood spider</name>
    <name type="synonym">Nephila maculata</name>
    <dbReference type="NCBI Taxonomy" id="299642"/>
    <lineage>
        <taxon>Eukaryota</taxon>
        <taxon>Metazoa</taxon>
        <taxon>Ecdysozoa</taxon>
        <taxon>Arthropoda</taxon>
        <taxon>Chelicerata</taxon>
        <taxon>Arachnida</taxon>
        <taxon>Araneae</taxon>
        <taxon>Araneomorphae</taxon>
        <taxon>Entelegynae</taxon>
        <taxon>Araneoidea</taxon>
        <taxon>Nephilidae</taxon>
        <taxon>Nephila</taxon>
    </lineage>
</organism>
<gene>
    <name evidence="1" type="ORF">NPIL_370001</name>
</gene>
<dbReference type="AlphaFoldDB" id="A0A8X6MQZ1"/>
<accession>A0A8X6MQZ1</accession>